<dbReference type="Gene3D" id="2.60.120.260">
    <property type="entry name" value="Galactose-binding domain-like"/>
    <property type="match status" value="1"/>
</dbReference>
<evidence type="ECO:0000256" key="1">
    <source>
        <dbReference type="ARBA" id="ARBA00001695"/>
    </source>
</evidence>
<evidence type="ECO:0000256" key="6">
    <source>
        <dbReference type="RuleBase" id="RU361192"/>
    </source>
</evidence>
<keyword evidence="6" id="KW-0732">Signal</keyword>
<feature type="signal peptide" evidence="6">
    <location>
        <begin position="1"/>
        <end position="25"/>
    </location>
</feature>
<evidence type="ECO:0000256" key="3">
    <source>
        <dbReference type="ARBA" id="ARBA00012556"/>
    </source>
</evidence>
<proteinExistence type="inferred from homology"/>
<evidence type="ECO:0000313" key="7">
    <source>
        <dbReference type="EMBL" id="TWD82580.1"/>
    </source>
</evidence>
<evidence type="ECO:0000256" key="5">
    <source>
        <dbReference type="ARBA" id="ARBA00023295"/>
    </source>
</evidence>
<dbReference type="SUPFAM" id="SSF51445">
    <property type="entry name" value="(Trans)glycosidases"/>
    <property type="match status" value="1"/>
</dbReference>
<feature type="chain" id="PRO_5022263272" description="Arabinogalactan endo-beta-1,4-galactanase" evidence="6">
    <location>
        <begin position="26"/>
        <end position="549"/>
    </location>
</feature>
<dbReference type="EC" id="3.2.1.89" evidence="3 6"/>
<dbReference type="InterPro" id="IPR011683">
    <property type="entry name" value="Glyco_hydro_53"/>
</dbReference>
<comment type="catalytic activity">
    <reaction evidence="1 6">
        <text>The enzyme specifically hydrolyzes (1-&gt;4)-beta-D-galactosidic linkages in type I arabinogalactans.</text>
        <dbReference type="EC" id="3.2.1.89"/>
    </reaction>
</comment>
<keyword evidence="5 6" id="KW-0326">Glycosidase</keyword>
<dbReference type="OrthoDB" id="3981930at2"/>
<keyword evidence="4 6" id="KW-0378">Hydrolase</keyword>
<dbReference type="GO" id="GO:0031218">
    <property type="term" value="F:arabinogalactan endo-1,4-beta-galactosidase activity"/>
    <property type="evidence" value="ECO:0007669"/>
    <property type="project" value="UniProtKB-EC"/>
</dbReference>
<dbReference type="PANTHER" id="PTHR34983:SF1">
    <property type="entry name" value="ARABINOGALACTAN ENDO-BETA-1,4-GALACTANASE A"/>
    <property type="match status" value="1"/>
</dbReference>
<sequence length="549" mass="59450">MTGRRWFAVAVAAAITLGGAPPAMADEAPVRPSTAVLNGDFEAAAGRPDAIPGWRISGTPAAAKVIAPGNDSEHALQLGSTGRHDVTVGQTVKGLADGYYTVSLMARSSGQDAVYLFAEGSNGGEARTALPVRADWTVVVVRGVRVDKGTLHLGVRAKSAAGGMSTIDSVTLTRAGGPYEFLQGGDISQLNLVEDAGATFADETGKRQDPLRIMAEKGVNIVRLRLYNNTGPDHPRIGFPNSYLPDGYGDLADNLDLARRAARYGMKIQLTLHYSDYWSNGAIQDIPKDWRSVENLPDAQAVDELTSLVGNYTRDVVKKFSAQGTPVDYVSLGNEMQGGLLFPYGRAWGGTETNLFRFLKAGYAGAKAADPRTQVVIHLDDAGNYDKYRWFFGMLRDNGVPWDVIGSSYYPYWTQKDVPTVLPFFDTISREFGKKILVTETGFNWNPLTSYGEPGQLENGGPVPYPDTPQGQRDFLYELFAGLKSVPDGNVIGDLYWDPVMIPAEGVGWEVGQPNVVENTTLFDFTGRALPGLDAYLYNVSAGQRKTRP</sequence>
<dbReference type="GO" id="GO:0045490">
    <property type="term" value="P:pectin catabolic process"/>
    <property type="evidence" value="ECO:0007669"/>
    <property type="project" value="TreeGrafter"/>
</dbReference>
<name>A0A561BUI7_9ACTN</name>
<comment type="caution">
    <text evidence="7">The sequence shown here is derived from an EMBL/GenBank/DDBJ whole genome shotgun (WGS) entry which is preliminary data.</text>
</comment>
<reference evidence="7 8" key="1">
    <citation type="submission" date="2019-06" db="EMBL/GenBank/DDBJ databases">
        <title>Sequencing the genomes of 1000 actinobacteria strains.</title>
        <authorList>
            <person name="Klenk H.-P."/>
        </authorList>
    </citation>
    <scope>NUCLEOTIDE SEQUENCE [LARGE SCALE GENOMIC DNA]</scope>
    <source>
        <strain evidence="7 8">DSM 24683</strain>
    </source>
</reference>
<keyword evidence="8" id="KW-1185">Reference proteome</keyword>
<accession>A0A561BUI7</accession>
<dbReference type="GO" id="GO:0015926">
    <property type="term" value="F:glucosidase activity"/>
    <property type="evidence" value="ECO:0007669"/>
    <property type="project" value="InterPro"/>
</dbReference>
<evidence type="ECO:0000256" key="2">
    <source>
        <dbReference type="ARBA" id="ARBA00010687"/>
    </source>
</evidence>
<dbReference type="InterPro" id="IPR017853">
    <property type="entry name" value="GH"/>
</dbReference>
<dbReference type="AlphaFoldDB" id="A0A561BUI7"/>
<evidence type="ECO:0000256" key="4">
    <source>
        <dbReference type="ARBA" id="ARBA00022801"/>
    </source>
</evidence>
<protein>
    <recommendedName>
        <fullName evidence="3 6">Arabinogalactan endo-beta-1,4-galactanase</fullName>
        <ecNumber evidence="3 6">3.2.1.89</ecNumber>
    </recommendedName>
</protein>
<gene>
    <name evidence="7" type="ORF">FB561_3714</name>
</gene>
<dbReference type="Pfam" id="PF07745">
    <property type="entry name" value="Glyco_hydro_53"/>
    <property type="match status" value="1"/>
</dbReference>
<dbReference type="Proteomes" id="UP000318380">
    <property type="component" value="Unassembled WGS sequence"/>
</dbReference>
<organism evidence="7 8">
    <name type="scientific">Kribbella amoyensis</name>
    <dbReference type="NCBI Taxonomy" id="996641"/>
    <lineage>
        <taxon>Bacteria</taxon>
        <taxon>Bacillati</taxon>
        <taxon>Actinomycetota</taxon>
        <taxon>Actinomycetes</taxon>
        <taxon>Propionibacteriales</taxon>
        <taxon>Kribbellaceae</taxon>
        <taxon>Kribbella</taxon>
    </lineage>
</organism>
<dbReference type="RefSeq" id="WP_145808280.1">
    <property type="nucleotide sequence ID" value="NZ_VIVK01000001.1"/>
</dbReference>
<dbReference type="Gene3D" id="3.20.20.80">
    <property type="entry name" value="Glycosidases"/>
    <property type="match status" value="1"/>
</dbReference>
<dbReference type="PANTHER" id="PTHR34983">
    <property type="entry name" value="ARABINOGALACTAN ENDO-BETA-1,4-GALACTANASE A"/>
    <property type="match status" value="1"/>
</dbReference>
<dbReference type="EMBL" id="VIVK01000001">
    <property type="protein sequence ID" value="TWD82580.1"/>
    <property type="molecule type" value="Genomic_DNA"/>
</dbReference>
<comment type="similarity">
    <text evidence="2 6">Belongs to the glycosyl hydrolase 53 family.</text>
</comment>
<evidence type="ECO:0000313" key="8">
    <source>
        <dbReference type="Proteomes" id="UP000318380"/>
    </source>
</evidence>